<evidence type="ECO:0000256" key="1">
    <source>
        <dbReference type="SAM" id="MobiDB-lite"/>
    </source>
</evidence>
<evidence type="ECO:0000313" key="3">
    <source>
        <dbReference type="Proteomes" id="UP000799118"/>
    </source>
</evidence>
<proteinExistence type="predicted"/>
<feature type="compositionally biased region" description="Polar residues" evidence="1">
    <location>
        <begin position="86"/>
        <end position="96"/>
    </location>
</feature>
<keyword evidence="3" id="KW-1185">Reference proteome</keyword>
<organism evidence="2 3">
    <name type="scientific">Gymnopus androsaceus JB14</name>
    <dbReference type="NCBI Taxonomy" id="1447944"/>
    <lineage>
        <taxon>Eukaryota</taxon>
        <taxon>Fungi</taxon>
        <taxon>Dikarya</taxon>
        <taxon>Basidiomycota</taxon>
        <taxon>Agaricomycotina</taxon>
        <taxon>Agaricomycetes</taxon>
        <taxon>Agaricomycetidae</taxon>
        <taxon>Agaricales</taxon>
        <taxon>Marasmiineae</taxon>
        <taxon>Omphalotaceae</taxon>
        <taxon>Gymnopus</taxon>
    </lineage>
</organism>
<dbReference type="AlphaFoldDB" id="A0A6A4GAN9"/>
<accession>A0A6A4GAN9</accession>
<sequence>MCDGLCSVYIGCRMRVFWYPFDPHQVYQASHKCQSSPIQRIRMSEVAMQAPAGNQLLEAQDIEMGSGEVPMPPAVSETPLAEPTDAQVTEDNQPESNRIGFRIQWSRLARSR</sequence>
<name>A0A6A4GAN9_9AGAR</name>
<feature type="region of interest" description="Disordered" evidence="1">
    <location>
        <begin position="65"/>
        <end position="96"/>
    </location>
</feature>
<gene>
    <name evidence="2" type="ORF">BT96DRAFT_952121</name>
</gene>
<evidence type="ECO:0000313" key="2">
    <source>
        <dbReference type="EMBL" id="KAE9382527.1"/>
    </source>
</evidence>
<protein>
    <submittedName>
        <fullName evidence="2">Uncharacterized protein</fullName>
    </submittedName>
</protein>
<dbReference type="EMBL" id="ML771399">
    <property type="protein sequence ID" value="KAE9382527.1"/>
    <property type="molecule type" value="Genomic_DNA"/>
</dbReference>
<dbReference type="Proteomes" id="UP000799118">
    <property type="component" value="Unassembled WGS sequence"/>
</dbReference>
<reference evidence="2" key="1">
    <citation type="journal article" date="2019" name="Environ. Microbiol.">
        <title>Fungal ecological strategies reflected in gene transcription - a case study of two litter decomposers.</title>
        <authorList>
            <person name="Barbi F."/>
            <person name="Kohler A."/>
            <person name="Barry K."/>
            <person name="Baskaran P."/>
            <person name="Daum C."/>
            <person name="Fauchery L."/>
            <person name="Ihrmark K."/>
            <person name="Kuo A."/>
            <person name="LaButti K."/>
            <person name="Lipzen A."/>
            <person name="Morin E."/>
            <person name="Grigoriev I.V."/>
            <person name="Henrissat B."/>
            <person name="Lindahl B."/>
            <person name="Martin F."/>
        </authorList>
    </citation>
    <scope>NUCLEOTIDE SEQUENCE</scope>
    <source>
        <strain evidence="2">JB14</strain>
    </source>
</reference>